<dbReference type="Gene3D" id="2.40.160.20">
    <property type="match status" value="1"/>
</dbReference>
<dbReference type="SUPFAM" id="SSF56925">
    <property type="entry name" value="OMPA-like"/>
    <property type="match status" value="1"/>
</dbReference>
<dbReference type="InterPro" id="IPR027385">
    <property type="entry name" value="Beta-barrel_OMP"/>
</dbReference>
<feature type="domain" description="Outer membrane protein beta-barrel" evidence="3">
    <location>
        <begin position="8"/>
        <end position="207"/>
    </location>
</feature>
<dbReference type="InterPro" id="IPR011250">
    <property type="entry name" value="OMP/PagP_B-barrel"/>
</dbReference>
<dbReference type="EMBL" id="JZIW01000001">
    <property type="protein sequence ID" value="KOO83881.1"/>
    <property type="molecule type" value="Genomic_DNA"/>
</dbReference>
<organism evidence="4 5">
    <name type="scientific">Stenotrophomonas maltophilia</name>
    <name type="common">Pseudomonas maltophilia</name>
    <name type="synonym">Xanthomonas maltophilia</name>
    <dbReference type="NCBI Taxonomy" id="40324"/>
    <lineage>
        <taxon>Bacteria</taxon>
        <taxon>Pseudomonadati</taxon>
        <taxon>Pseudomonadota</taxon>
        <taxon>Gammaproteobacteria</taxon>
        <taxon>Lysobacterales</taxon>
        <taxon>Lysobacteraceae</taxon>
        <taxon>Stenotrophomonas</taxon>
        <taxon>Stenotrophomonas maltophilia group</taxon>
    </lineage>
</organism>
<keyword evidence="1 2" id="KW-0732">Signal</keyword>
<gene>
    <name evidence="4" type="ORF">VL23_12050</name>
</gene>
<protein>
    <recommendedName>
        <fullName evidence="3">Outer membrane protein beta-barrel domain-containing protein</fullName>
    </recommendedName>
</protein>
<evidence type="ECO:0000313" key="5">
    <source>
        <dbReference type="Proteomes" id="UP000037632"/>
    </source>
</evidence>
<dbReference type="Pfam" id="PF13505">
    <property type="entry name" value="OMP_b-brl"/>
    <property type="match status" value="1"/>
</dbReference>
<feature type="signal peptide" evidence="2">
    <location>
        <begin position="1"/>
        <end position="20"/>
    </location>
</feature>
<feature type="chain" id="PRO_5044306264" description="Outer membrane protein beta-barrel domain-containing protein" evidence="2">
    <location>
        <begin position="21"/>
        <end position="207"/>
    </location>
</feature>
<evidence type="ECO:0000256" key="2">
    <source>
        <dbReference type="SAM" id="SignalP"/>
    </source>
</evidence>
<sequence>MSAASLALAPCLLLAAQASAQSTDRDGLYGFVGVGSHSVSIPASNVKPQYKNSEWKQSKIGFHTGAGYRFDDHFALEAAVFGQGGGSKARKPTQAGDTHVRSSSRGVTFSGLGLLPLGERFELFGRVGVGAMRSSLTATTVDFDHKAQSGTFALQYGLGANLRLGDRSFVRTEWTVLRPTGKSPSAATLGGERVMTSQFNVAYGLHF</sequence>
<evidence type="ECO:0000256" key="1">
    <source>
        <dbReference type="ARBA" id="ARBA00022729"/>
    </source>
</evidence>
<name>A0AB34TLQ5_STEMA</name>
<reference evidence="4 5" key="1">
    <citation type="journal article" date="2015" name="Antimicrob. Agents Chemother.">
        <title>Whole-Genome Sequencing Identifies Emergence of a Quinolone Resistance Mutation in a Case of Stenotrophomonas maltophilia Bacteremia.</title>
        <authorList>
            <person name="Pak T.R."/>
            <person name="Altman D.R."/>
            <person name="Attie O."/>
            <person name="Sebra R."/>
            <person name="Hamula C.L."/>
            <person name="Lewis M."/>
            <person name="Deikus G."/>
            <person name="Newman L.C."/>
            <person name="Fang G."/>
            <person name="Hand J."/>
            <person name="Papel G."/>
            <person name="Wallach F."/>
            <person name="Schadt E.E."/>
            <person name="Huprikar S."/>
            <person name="van Bakel H."/>
            <person name="Kasarskis A."/>
            <person name="Bashir A."/>
        </authorList>
    </citation>
    <scope>NUCLEOTIDE SEQUENCE [LARGE SCALE GENOMIC DNA]</scope>
    <source>
        <strain evidence="4 5">ISMMS6</strain>
    </source>
</reference>
<dbReference type="AlphaFoldDB" id="A0AB34TLQ5"/>
<accession>A0AB34TLQ5</accession>
<dbReference type="Proteomes" id="UP000037632">
    <property type="component" value="Unassembled WGS sequence"/>
</dbReference>
<evidence type="ECO:0000259" key="3">
    <source>
        <dbReference type="Pfam" id="PF13505"/>
    </source>
</evidence>
<evidence type="ECO:0000313" key="4">
    <source>
        <dbReference type="EMBL" id="KOO83881.1"/>
    </source>
</evidence>
<comment type="caution">
    <text evidence="4">The sequence shown here is derived from an EMBL/GenBank/DDBJ whole genome shotgun (WGS) entry which is preliminary data.</text>
</comment>
<proteinExistence type="predicted"/>